<evidence type="ECO:0000313" key="1">
    <source>
        <dbReference type="Proteomes" id="UP000035680"/>
    </source>
</evidence>
<sequence>MFNTKVDLIKYLQANQVRNNSQFQLDGVNISVEDISGNNPNVSVSKNKVDCIVKALDSIQLSNDSTEI</sequence>
<reference evidence="1" key="1">
    <citation type="submission" date="2014-07" db="EMBL/GenBank/DDBJ databases">
        <authorList>
            <person name="Martin A.A"/>
            <person name="De Silva N."/>
        </authorList>
    </citation>
    <scope>NUCLEOTIDE SEQUENCE</scope>
</reference>
<dbReference type="AlphaFoldDB" id="A0A0K0FQ60"/>
<reference evidence="2" key="2">
    <citation type="submission" date="2015-08" db="UniProtKB">
        <authorList>
            <consortium name="WormBaseParasite"/>
        </authorList>
    </citation>
    <scope>IDENTIFICATION</scope>
</reference>
<evidence type="ECO:0000313" key="2">
    <source>
        <dbReference type="WBParaSite" id="SVE_1154500.1"/>
    </source>
</evidence>
<name>A0A0K0FQ60_STRVS</name>
<protein>
    <submittedName>
        <fullName evidence="2">Type III effector</fullName>
    </submittedName>
</protein>
<organism evidence="1 2">
    <name type="scientific">Strongyloides venezuelensis</name>
    <name type="common">Threadworm</name>
    <dbReference type="NCBI Taxonomy" id="75913"/>
    <lineage>
        <taxon>Eukaryota</taxon>
        <taxon>Metazoa</taxon>
        <taxon>Ecdysozoa</taxon>
        <taxon>Nematoda</taxon>
        <taxon>Chromadorea</taxon>
        <taxon>Rhabditida</taxon>
        <taxon>Tylenchina</taxon>
        <taxon>Panagrolaimomorpha</taxon>
        <taxon>Strongyloidoidea</taxon>
        <taxon>Strongyloididae</taxon>
        <taxon>Strongyloides</taxon>
    </lineage>
</organism>
<dbReference type="WBParaSite" id="SVE_1154500.1">
    <property type="protein sequence ID" value="SVE_1154500.1"/>
    <property type="gene ID" value="SVE_1154500"/>
</dbReference>
<dbReference type="Proteomes" id="UP000035680">
    <property type="component" value="Unassembled WGS sequence"/>
</dbReference>
<proteinExistence type="predicted"/>
<accession>A0A0K0FQ60</accession>
<keyword evidence="1" id="KW-1185">Reference proteome</keyword>